<dbReference type="Proteomes" id="UP000000305">
    <property type="component" value="Unassembled WGS sequence"/>
</dbReference>
<dbReference type="EMBL" id="GL732590">
    <property type="protein sequence ID" value="EFX73436.1"/>
    <property type="molecule type" value="Genomic_DNA"/>
</dbReference>
<dbReference type="HOGENOM" id="CLU_633497_0_0_1"/>
<feature type="compositionally biased region" description="Polar residues" evidence="2">
    <location>
        <begin position="335"/>
        <end position="349"/>
    </location>
</feature>
<evidence type="ECO:0000256" key="1">
    <source>
        <dbReference type="SAM" id="Coils"/>
    </source>
</evidence>
<reference evidence="3 4" key="1">
    <citation type="journal article" date="2011" name="Science">
        <title>The ecoresponsive genome of Daphnia pulex.</title>
        <authorList>
            <person name="Colbourne J.K."/>
            <person name="Pfrender M.E."/>
            <person name="Gilbert D."/>
            <person name="Thomas W.K."/>
            <person name="Tucker A."/>
            <person name="Oakley T.H."/>
            <person name="Tokishita S."/>
            <person name="Aerts A."/>
            <person name="Arnold G.J."/>
            <person name="Basu M.K."/>
            <person name="Bauer D.J."/>
            <person name="Caceres C.E."/>
            <person name="Carmel L."/>
            <person name="Casola C."/>
            <person name="Choi J.H."/>
            <person name="Detter J.C."/>
            <person name="Dong Q."/>
            <person name="Dusheyko S."/>
            <person name="Eads B.D."/>
            <person name="Frohlich T."/>
            <person name="Geiler-Samerotte K.A."/>
            <person name="Gerlach D."/>
            <person name="Hatcher P."/>
            <person name="Jogdeo S."/>
            <person name="Krijgsveld J."/>
            <person name="Kriventseva E.V."/>
            <person name="Kultz D."/>
            <person name="Laforsch C."/>
            <person name="Lindquist E."/>
            <person name="Lopez J."/>
            <person name="Manak J.R."/>
            <person name="Muller J."/>
            <person name="Pangilinan J."/>
            <person name="Patwardhan R.P."/>
            <person name="Pitluck S."/>
            <person name="Pritham E.J."/>
            <person name="Rechtsteiner A."/>
            <person name="Rho M."/>
            <person name="Rogozin I.B."/>
            <person name="Sakarya O."/>
            <person name="Salamov A."/>
            <person name="Schaack S."/>
            <person name="Shapiro H."/>
            <person name="Shiga Y."/>
            <person name="Skalitzky C."/>
            <person name="Smith Z."/>
            <person name="Souvorov A."/>
            <person name="Sung W."/>
            <person name="Tang Z."/>
            <person name="Tsuchiya D."/>
            <person name="Tu H."/>
            <person name="Vos H."/>
            <person name="Wang M."/>
            <person name="Wolf Y.I."/>
            <person name="Yamagata H."/>
            <person name="Yamada T."/>
            <person name="Ye Y."/>
            <person name="Shaw J.R."/>
            <person name="Andrews J."/>
            <person name="Crease T.J."/>
            <person name="Tang H."/>
            <person name="Lucas S.M."/>
            <person name="Robertson H.M."/>
            <person name="Bork P."/>
            <person name="Koonin E.V."/>
            <person name="Zdobnov E.M."/>
            <person name="Grigoriev I.V."/>
            <person name="Lynch M."/>
            <person name="Boore J.L."/>
        </authorList>
    </citation>
    <scope>NUCLEOTIDE SEQUENCE [LARGE SCALE GENOMIC DNA]</scope>
</reference>
<feature type="coiled-coil region" evidence="1">
    <location>
        <begin position="143"/>
        <end position="311"/>
    </location>
</feature>
<feature type="compositionally biased region" description="Polar residues" evidence="2">
    <location>
        <begin position="44"/>
        <end position="53"/>
    </location>
</feature>
<protein>
    <recommendedName>
        <fullName evidence="5">Retrotransposon gag domain-containing protein</fullName>
    </recommendedName>
</protein>
<evidence type="ECO:0008006" key="5">
    <source>
        <dbReference type="Google" id="ProtNLM"/>
    </source>
</evidence>
<sequence>MEDPYTGSDEDRLNHIADKDGVEDLAAIWSTPSPSTSRRVHPVSFTNPVSPTKNRVDPAEVNKSNSLQSDDPSSTDISLGYPGDGLTDELDVQCYVPWTSIDNPNVATYDIKPCTNKFQVFRAKLRSVQLLYKTQLDNITVENQTIKRELAEKEFLLAESQNNLSSDKANLADADKELTDINLHYKQSLVANSILSNENTSLKADIQAHTTELSNVNQNYTQLLAQYKLAQQQLTSVVPAFTHPKVDHLEHTNTHLRQTLERVNDENKIYENTIRNLKSQIADTNQTESVLNKLKEEYLSVRNTNAALTSQVATLQDSLLVSQLANDQAIKILNERSQQGQIEPDSPSTDSDQPMISPSPQPQISEFFLQPNPARTRAHPNEAYVAWKQALKDHFKHPADRDKQIQKLENLTQKPNQPVRMFIDKINSTYNAI</sequence>
<evidence type="ECO:0000313" key="4">
    <source>
        <dbReference type="Proteomes" id="UP000000305"/>
    </source>
</evidence>
<dbReference type="AlphaFoldDB" id="E9H414"/>
<feature type="compositionally biased region" description="Low complexity" evidence="2">
    <location>
        <begin position="350"/>
        <end position="359"/>
    </location>
</feature>
<name>E9H414_DAPPU</name>
<dbReference type="InParanoid" id="E9H414"/>
<dbReference type="KEGG" id="dpx:DAPPUDRAFT_325212"/>
<evidence type="ECO:0000256" key="2">
    <source>
        <dbReference type="SAM" id="MobiDB-lite"/>
    </source>
</evidence>
<keyword evidence="1" id="KW-0175">Coiled coil</keyword>
<organism evidence="3 4">
    <name type="scientific">Daphnia pulex</name>
    <name type="common">Water flea</name>
    <dbReference type="NCBI Taxonomy" id="6669"/>
    <lineage>
        <taxon>Eukaryota</taxon>
        <taxon>Metazoa</taxon>
        <taxon>Ecdysozoa</taxon>
        <taxon>Arthropoda</taxon>
        <taxon>Crustacea</taxon>
        <taxon>Branchiopoda</taxon>
        <taxon>Diplostraca</taxon>
        <taxon>Cladocera</taxon>
        <taxon>Anomopoda</taxon>
        <taxon>Daphniidae</taxon>
        <taxon>Daphnia</taxon>
    </lineage>
</organism>
<evidence type="ECO:0000313" key="3">
    <source>
        <dbReference type="EMBL" id="EFX73436.1"/>
    </source>
</evidence>
<keyword evidence="4" id="KW-1185">Reference proteome</keyword>
<feature type="region of interest" description="Disordered" evidence="2">
    <location>
        <begin position="29"/>
        <end position="78"/>
    </location>
</feature>
<dbReference type="OrthoDB" id="6509628at2759"/>
<gene>
    <name evidence="3" type="ORF">DAPPUDRAFT_325212</name>
</gene>
<accession>E9H414</accession>
<feature type="region of interest" description="Disordered" evidence="2">
    <location>
        <begin position="335"/>
        <end position="359"/>
    </location>
</feature>
<proteinExistence type="predicted"/>
<feature type="compositionally biased region" description="Polar residues" evidence="2">
    <location>
        <begin position="62"/>
        <end position="77"/>
    </location>
</feature>